<comment type="caution">
    <text evidence="2">The sequence shown here is derived from an EMBL/GenBank/DDBJ whole genome shotgun (WGS) entry which is preliminary data.</text>
</comment>
<keyword evidence="3" id="KW-1185">Reference proteome</keyword>
<evidence type="ECO:0000313" key="2">
    <source>
        <dbReference type="EMBL" id="GAX76180.1"/>
    </source>
</evidence>
<organism evidence="2 3">
    <name type="scientific">Chlamydomonas eustigma</name>
    <dbReference type="NCBI Taxonomy" id="1157962"/>
    <lineage>
        <taxon>Eukaryota</taxon>
        <taxon>Viridiplantae</taxon>
        <taxon>Chlorophyta</taxon>
        <taxon>core chlorophytes</taxon>
        <taxon>Chlorophyceae</taxon>
        <taxon>CS clade</taxon>
        <taxon>Chlamydomonadales</taxon>
        <taxon>Chlamydomonadaceae</taxon>
        <taxon>Chlamydomonas</taxon>
    </lineage>
</organism>
<proteinExistence type="predicted"/>
<evidence type="ECO:0000256" key="1">
    <source>
        <dbReference type="SAM" id="Phobius"/>
    </source>
</evidence>
<dbReference type="Proteomes" id="UP000232323">
    <property type="component" value="Unassembled WGS sequence"/>
</dbReference>
<dbReference type="InterPro" id="IPR036259">
    <property type="entry name" value="MFS_trans_sf"/>
</dbReference>
<dbReference type="EMBL" id="BEGY01000016">
    <property type="protein sequence ID" value="GAX76180.1"/>
    <property type="molecule type" value="Genomic_DNA"/>
</dbReference>
<accession>A0A250X094</accession>
<name>A0A250X094_9CHLO</name>
<sequence length="109" mass="12510">MHALMYGFGAIMCVIMATYRYTLLKLSKLFEEEKAIERNLGKVSSQRAHLISIWHYIPRLFVGSVGWICNDFDFYGNKLQQNVFLAALFPGATPYLQQQWIASTLSSHC</sequence>
<keyword evidence="1" id="KW-0472">Membrane</keyword>
<reference evidence="2 3" key="1">
    <citation type="submission" date="2017-08" db="EMBL/GenBank/DDBJ databases">
        <title>Acidophilic green algal genome provides insights into adaptation to an acidic environment.</title>
        <authorList>
            <person name="Hirooka S."/>
            <person name="Hirose Y."/>
            <person name="Kanesaki Y."/>
            <person name="Higuchi S."/>
            <person name="Fujiwara T."/>
            <person name="Onuma R."/>
            <person name="Era A."/>
            <person name="Ohbayashi R."/>
            <person name="Uzuka A."/>
            <person name="Nozaki H."/>
            <person name="Yoshikawa H."/>
            <person name="Miyagishima S.Y."/>
        </authorList>
    </citation>
    <scope>NUCLEOTIDE SEQUENCE [LARGE SCALE GENOMIC DNA]</scope>
    <source>
        <strain evidence="2 3">NIES-2499</strain>
    </source>
</reference>
<gene>
    <name evidence="2" type="ORF">CEUSTIGMA_g3624.t1</name>
</gene>
<evidence type="ECO:0000313" key="3">
    <source>
        <dbReference type="Proteomes" id="UP000232323"/>
    </source>
</evidence>
<dbReference type="AlphaFoldDB" id="A0A250X094"/>
<dbReference type="OrthoDB" id="433512at2759"/>
<keyword evidence="1" id="KW-1133">Transmembrane helix</keyword>
<feature type="transmembrane region" description="Helical" evidence="1">
    <location>
        <begin position="6"/>
        <end position="24"/>
    </location>
</feature>
<keyword evidence="1" id="KW-0812">Transmembrane</keyword>
<protein>
    <submittedName>
        <fullName evidence="2">Uncharacterized protein</fullName>
    </submittedName>
</protein>
<dbReference type="Gene3D" id="1.20.1250.20">
    <property type="entry name" value="MFS general substrate transporter like domains"/>
    <property type="match status" value="1"/>
</dbReference>